<feature type="domain" description="Ribosomal RNA methyltransferase FtsJ" evidence="9">
    <location>
        <begin position="21"/>
        <end position="61"/>
    </location>
</feature>
<dbReference type="GO" id="GO:0106340">
    <property type="term" value="F:tRNA (guanosine(34)-2'-O)-methyltransferase activity"/>
    <property type="evidence" value="ECO:0007669"/>
    <property type="project" value="UniProtKB-ARBA"/>
</dbReference>
<accession>A0A6A5WDR7</accession>
<dbReference type="GO" id="GO:0002181">
    <property type="term" value="P:cytoplasmic translation"/>
    <property type="evidence" value="ECO:0007669"/>
    <property type="project" value="UniProtKB-UniRule"/>
</dbReference>
<evidence type="ECO:0000259" key="9">
    <source>
        <dbReference type="Pfam" id="PF01728"/>
    </source>
</evidence>
<keyword evidence="11" id="KW-1185">Reference proteome</keyword>
<keyword evidence="1 7" id="KW-0963">Cytoplasm</keyword>
<dbReference type="InterPro" id="IPR029063">
    <property type="entry name" value="SAM-dependent_MTases_sf"/>
</dbReference>
<keyword evidence="4 7" id="KW-0949">S-adenosyl-L-methionine</keyword>
<dbReference type="EC" id="2.1.1.205" evidence="7"/>
<dbReference type="GO" id="GO:0005737">
    <property type="term" value="C:cytoplasm"/>
    <property type="evidence" value="ECO:0007669"/>
    <property type="project" value="UniProtKB-SubCell"/>
</dbReference>
<evidence type="ECO:0000256" key="1">
    <source>
        <dbReference type="ARBA" id="ARBA00022490"/>
    </source>
</evidence>
<keyword evidence="5 7" id="KW-0819">tRNA processing</keyword>
<sequence>MGKSSKDKRDAYYRLAKEEGWRARSAYKLLQLDEEFNLFDGVTRVVDLCAAPGSWSQVLSRVLIKGEKFGRAGWEQKQQSMREYVLGPSHLVKKVDEMKIADGETKVEEVERKKGDVRIVAIDLQPMSPLEGVTTLRADITHPSTIPLLLNALDPQSPDSSTATPSQPVDLVISDGAPDVTGLHDLDIYVQSQLLWAALNLALCVLKPGGKFVAKIFRGRDVDLLFAQLKIVFDRVRIAKPRSSRASSVEAFVVCTGFRLPPGFKPDLEKPLGAGTQLPVPPKATSTSGESKVTRTVRPDGAVEIDLGTEDEESGDDVEEGGARWIAPFLACGDLSAYDSDATYHLPKDRVSLDPVQPPTAPPYKRALEMRKLAGGAYGKTKGQDKP</sequence>
<evidence type="ECO:0000256" key="5">
    <source>
        <dbReference type="ARBA" id="ARBA00022694"/>
    </source>
</evidence>
<dbReference type="SUPFAM" id="SSF53335">
    <property type="entry name" value="S-adenosyl-L-methionine-dependent methyltransferases"/>
    <property type="match status" value="1"/>
</dbReference>
<evidence type="ECO:0000256" key="2">
    <source>
        <dbReference type="ARBA" id="ARBA00022603"/>
    </source>
</evidence>
<dbReference type="PANTHER" id="PTHR10920">
    <property type="entry name" value="RIBOSOMAL RNA METHYLTRANSFERASE"/>
    <property type="match status" value="1"/>
</dbReference>
<feature type="region of interest" description="Disordered" evidence="8">
    <location>
        <begin position="270"/>
        <end position="319"/>
    </location>
</feature>
<evidence type="ECO:0000313" key="11">
    <source>
        <dbReference type="Proteomes" id="UP000799779"/>
    </source>
</evidence>
<evidence type="ECO:0000313" key="10">
    <source>
        <dbReference type="EMBL" id="KAF1999258.1"/>
    </source>
</evidence>
<dbReference type="PANTHER" id="PTHR10920:SF12">
    <property type="entry name" value="TRNA (CYTIDINE(32)_GUANOSINE(34)-2'-O)-METHYLTRANSFERASE-RELATED"/>
    <property type="match status" value="1"/>
</dbReference>
<dbReference type="Proteomes" id="UP000799779">
    <property type="component" value="Unassembled WGS sequence"/>
</dbReference>
<evidence type="ECO:0000256" key="6">
    <source>
        <dbReference type="ARBA" id="ARBA00048902"/>
    </source>
</evidence>
<organism evidence="10 11">
    <name type="scientific">Amniculicola lignicola CBS 123094</name>
    <dbReference type="NCBI Taxonomy" id="1392246"/>
    <lineage>
        <taxon>Eukaryota</taxon>
        <taxon>Fungi</taxon>
        <taxon>Dikarya</taxon>
        <taxon>Ascomycota</taxon>
        <taxon>Pezizomycotina</taxon>
        <taxon>Dothideomycetes</taxon>
        <taxon>Pleosporomycetidae</taxon>
        <taxon>Pleosporales</taxon>
        <taxon>Amniculicolaceae</taxon>
        <taxon>Amniculicola</taxon>
    </lineage>
</organism>
<protein>
    <recommendedName>
        <fullName evidence="7">Putative tRNA (cytidine(32)/guanosine(34)-2'-O)-methyltransferase</fullName>
        <ecNumber evidence="7">2.1.1.205</ecNumber>
    </recommendedName>
    <alternativeName>
        <fullName evidence="7">2'-O-ribose RNA methyltransferase TRM7 homolog</fullName>
    </alternativeName>
</protein>
<comment type="function">
    <text evidence="7">Methylates the 2'-O-ribose of nucleotides at positions 32 and 34 of the tRNA anticodon loop of substrate tRNAs.</text>
</comment>
<comment type="similarity">
    <text evidence="7">Belongs to the class I-like SAM-binding methyltransferase superfamily. RNA methyltransferase RlmE family. TRM7 subfamily.</text>
</comment>
<dbReference type="InterPro" id="IPR002877">
    <property type="entry name" value="RNA_MeTrfase_FtsJ_dom"/>
</dbReference>
<evidence type="ECO:0000256" key="3">
    <source>
        <dbReference type="ARBA" id="ARBA00022679"/>
    </source>
</evidence>
<dbReference type="HAMAP" id="MF_03162">
    <property type="entry name" value="RNA_methyltr_E_TRM7"/>
    <property type="match status" value="1"/>
</dbReference>
<feature type="binding site" evidence="7">
    <location>
        <position position="139"/>
    </location>
    <ligand>
        <name>S-adenosyl-L-methionine</name>
        <dbReference type="ChEBI" id="CHEBI:59789"/>
    </ligand>
</feature>
<evidence type="ECO:0000256" key="8">
    <source>
        <dbReference type="SAM" id="MobiDB-lite"/>
    </source>
</evidence>
<dbReference type="HAMAP" id="MF_01547">
    <property type="entry name" value="RNA_methyltr_E"/>
    <property type="match status" value="1"/>
</dbReference>
<comment type="subcellular location">
    <subcellularLocation>
        <location evidence="7">Cytoplasm</location>
    </subcellularLocation>
</comment>
<gene>
    <name evidence="10" type="ORF">P154DRAFT_523474</name>
</gene>
<feature type="binding site" evidence="7">
    <location>
        <position position="53"/>
    </location>
    <ligand>
        <name>S-adenosyl-L-methionine</name>
        <dbReference type="ChEBI" id="CHEBI:59789"/>
    </ligand>
</feature>
<feature type="domain" description="Ribosomal RNA methyltransferase FtsJ" evidence="9">
    <location>
        <begin position="114"/>
        <end position="258"/>
    </location>
</feature>
<comment type="catalytic activity">
    <reaction evidence="6 7">
        <text>cytidine(32)/guanosine(34) in tRNA + 2 S-adenosyl-L-methionine = 2'-O-methylcytidine(32)/2'-O-methylguanosine(34) in tRNA + 2 S-adenosyl-L-homocysteine + 2 H(+)</text>
        <dbReference type="Rhea" id="RHEA:42396"/>
        <dbReference type="Rhea" id="RHEA-COMP:10246"/>
        <dbReference type="Rhea" id="RHEA-COMP:10247"/>
        <dbReference type="ChEBI" id="CHEBI:15378"/>
        <dbReference type="ChEBI" id="CHEBI:57856"/>
        <dbReference type="ChEBI" id="CHEBI:59789"/>
        <dbReference type="ChEBI" id="CHEBI:74269"/>
        <dbReference type="ChEBI" id="CHEBI:74445"/>
        <dbReference type="ChEBI" id="CHEBI:74495"/>
        <dbReference type="ChEBI" id="CHEBI:82748"/>
        <dbReference type="EC" id="2.1.1.205"/>
    </reaction>
</comment>
<proteinExistence type="inferred from homology"/>
<name>A0A6A5WDR7_9PLEO</name>
<dbReference type="EMBL" id="ML977597">
    <property type="protein sequence ID" value="KAF1999258.1"/>
    <property type="molecule type" value="Genomic_DNA"/>
</dbReference>
<dbReference type="GO" id="GO:0002128">
    <property type="term" value="P:tRNA nucleoside ribose methylation"/>
    <property type="evidence" value="ECO:0007669"/>
    <property type="project" value="UniProtKB-UniRule"/>
</dbReference>
<dbReference type="OrthoDB" id="289250at2759"/>
<dbReference type="InterPro" id="IPR028590">
    <property type="entry name" value="RNA_methyltr_E_TRM7"/>
</dbReference>
<dbReference type="InterPro" id="IPR050082">
    <property type="entry name" value="RNA_methyltr_RlmE"/>
</dbReference>
<reference evidence="10" key="1">
    <citation type="journal article" date="2020" name="Stud. Mycol.">
        <title>101 Dothideomycetes genomes: a test case for predicting lifestyles and emergence of pathogens.</title>
        <authorList>
            <person name="Haridas S."/>
            <person name="Albert R."/>
            <person name="Binder M."/>
            <person name="Bloem J."/>
            <person name="Labutti K."/>
            <person name="Salamov A."/>
            <person name="Andreopoulos B."/>
            <person name="Baker S."/>
            <person name="Barry K."/>
            <person name="Bills G."/>
            <person name="Bluhm B."/>
            <person name="Cannon C."/>
            <person name="Castanera R."/>
            <person name="Culley D."/>
            <person name="Daum C."/>
            <person name="Ezra D."/>
            <person name="Gonzalez J."/>
            <person name="Henrissat B."/>
            <person name="Kuo A."/>
            <person name="Liang C."/>
            <person name="Lipzen A."/>
            <person name="Lutzoni F."/>
            <person name="Magnuson J."/>
            <person name="Mondo S."/>
            <person name="Nolan M."/>
            <person name="Ohm R."/>
            <person name="Pangilinan J."/>
            <person name="Park H.-J."/>
            <person name="Ramirez L."/>
            <person name="Alfaro M."/>
            <person name="Sun H."/>
            <person name="Tritt A."/>
            <person name="Yoshinaga Y."/>
            <person name="Zwiers L.-H."/>
            <person name="Turgeon B."/>
            <person name="Goodwin S."/>
            <person name="Spatafora J."/>
            <person name="Crous P."/>
            <person name="Grigoriev I."/>
        </authorList>
    </citation>
    <scope>NUCLEOTIDE SEQUENCE</scope>
    <source>
        <strain evidence="10">CBS 123094</strain>
    </source>
</reference>
<feature type="active site" description="Proton acceptor" evidence="7">
    <location>
        <position position="215"/>
    </location>
</feature>
<keyword evidence="2 7" id="KW-0489">Methyltransferase</keyword>
<keyword evidence="3 7" id="KW-0808">Transferase</keyword>
<feature type="binding site" evidence="7">
    <location>
        <position position="175"/>
    </location>
    <ligand>
        <name>S-adenosyl-L-methionine</name>
        <dbReference type="ChEBI" id="CHEBI:59789"/>
    </ligand>
</feature>
<evidence type="ECO:0000256" key="4">
    <source>
        <dbReference type="ARBA" id="ARBA00022691"/>
    </source>
</evidence>
<evidence type="ECO:0000256" key="7">
    <source>
        <dbReference type="HAMAP-Rule" id="MF_03162"/>
    </source>
</evidence>
<dbReference type="Gene3D" id="3.40.50.150">
    <property type="entry name" value="Vaccinia Virus protein VP39"/>
    <property type="match status" value="1"/>
</dbReference>
<feature type="binding site" evidence="7">
    <location>
        <position position="55"/>
    </location>
    <ligand>
        <name>S-adenosyl-L-methionine</name>
        <dbReference type="ChEBI" id="CHEBI:59789"/>
    </ligand>
</feature>
<dbReference type="Pfam" id="PF01728">
    <property type="entry name" value="FtsJ"/>
    <property type="match status" value="2"/>
</dbReference>
<feature type="binding site" evidence="7">
    <location>
        <position position="123"/>
    </location>
    <ligand>
        <name>S-adenosyl-L-methionine</name>
        <dbReference type="ChEBI" id="CHEBI:59789"/>
    </ligand>
</feature>
<feature type="compositionally biased region" description="Acidic residues" evidence="8">
    <location>
        <begin position="307"/>
        <end position="319"/>
    </location>
</feature>
<dbReference type="AlphaFoldDB" id="A0A6A5WDR7"/>
<dbReference type="InterPro" id="IPR015507">
    <property type="entry name" value="rRNA-MeTfrase_E"/>
</dbReference>